<gene>
    <name evidence="1" type="ORF">OTUT144_2188</name>
</gene>
<reference evidence="1 2" key="1">
    <citation type="submission" date="2015-01" db="EMBL/GenBank/DDBJ databases">
        <title>Genome Sequencing of Rickettsiales.</title>
        <authorList>
            <person name="Daugherty S.C."/>
            <person name="Su Q."/>
            <person name="Abolude K."/>
            <person name="Beier-Sexton M."/>
            <person name="Carlyon J.A."/>
            <person name="Carter R."/>
            <person name="Day N.P."/>
            <person name="Dumler S.J."/>
            <person name="Dyachenko V."/>
            <person name="Godinez A."/>
            <person name="Kurtti T.J."/>
            <person name="Lichay M."/>
            <person name="Mullins K.E."/>
            <person name="Ott S."/>
            <person name="Pappas-Brown V."/>
            <person name="Paris D.H."/>
            <person name="Patel P."/>
            <person name="Richards A.L."/>
            <person name="Sadzewicz L."/>
            <person name="Sears K."/>
            <person name="Seidman D."/>
            <person name="Sengamalay N."/>
            <person name="Stenos J."/>
            <person name="Tallon L.J."/>
            <person name="Vincent G."/>
            <person name="Fraser C.M."/>
            <person name="Munderloh U."/>
            <person name="Dunning-Hotopp J.C."/>
        </authorList>
    </citation>
    <scope>NUCLEOTIDE SEQUENCE [LARGE SCALE GENOMIC DNA]</scope>
    <source>
        <strain evidence="1 2">UT144</strain>
    </source>
</reference>
<feature type="non-terminal residue" evidence="1">
    <location>
        <position position="27"/>
    </location>
</feature>
<accession>A0A0F3RD88</accession>
<dbReference type="PATRIC" id="fig|1441384.3.peg.1287"/>
<protein>
    <submittedName>
        <fullName evidence="1">Putative transposase</fullName>
    </submittedName>
</protein>
<evidence type="ECO:0000313" key="1">
    <source>
        <dbReference type="EMBL" id="KJW03971.1"/>
    </source>
</evidence>
<sequence>MHIKFLETQIKEIEQLINDHIKNNKDL</sequence>
<dbReference type="EMBL" id="LAOR01000225">
    <property type="protein sequence ID" value="KJW03971.1"/>
    <property type="molecule type" value="Genomic_DNA"/>
</dbReference>
<comment type="caution">
    <text evidence="1">The sequence shown here is derived from an EMBL/GenBank/DDBJ whole genome shotgun (WGS) entry which is preliminary data.</text>
</comment>
<evidence type="ECO:0000313" key="2">
    <source>
        <dbReference type="Proteomes" id="UP000033580"/>
    </source>
</evidence>
<organism evidence="1 2">
    <name type="scientific">Orientia tsutsugamushi str. UT144</name>
    <dbReference type="NCBI Taxonomy" id="1441384"/>
    <lineage>
        <taxon>Bacteria</taxon>
        <taxon>Pseudomonadati</taxon>
        <taxon>Pseudomonadota</taxon>
        <taxon>Alphaproteobacteria</taxon>
        <taxon>Rickettsiales</taxon>
        <taxon>Rickettsiaceae</taxon>
        <taxon>Rickettsieae</taxon>
        <taxon>Orientia</taxon>
    </lineage>
</organism>
<name>A0A0F3RD88_ORITS</name>
<proteinExistence type="predicted"/>
<dbReference type="AlphaFoldDB" id="A0A0F3RD88"/>
<dbReference type="Proteomes" id="UP000033580">
    <property type="component" value="Unassembled WGS sequence"/>
</dbReference>